<dbReference type="InterPro" id="IPR011706">
    <property type="entry name" value="Cu-oxidase_C"/>
</dbReference>
<dbReference type="InterPro" id="IPR033138">
    <property type="entry name" value="Cu_oxidase_CS"/>
</dbReference>
<accession>A0AAE3KSR0</accession>
<comment type="caution">
    <text evidence="5">The sequence shown here is derived from an EMBL/GenBank/DDBJ whole genome shotgun (WGS) entry which is preliminary data.</text>
</comment>
<evidence type="ECO:0000259" key="4">
    <source>
        <dbReference type="Pfam" id="PF07732"/>
    </source>
</evidence>
<gene>
    <name evidence="5" type="ORF">EGI31_00905</name>
</gene>
<dbReference type="SUPFAM" id="SSF49503">
    <property type="entry name" value="Cupredoxins"/>
    <property type="match status" value="3"/>
</dbReference>
<name>A0AAE3KSR0_9BACT</name>
<evidence type="ECO:0000256" key="2">
    <source>
        <dbReference type="ARBA" id="ARBA00023002"/>
    </source>
</evidence>
<dbReference type="Gene3D" id="2.60.40.420">
    <property type="entry name" value="Cupredoxins - blue copper proteins"/>
    <property type="match status" value="3"/>
</dbReference>
<dbReference type="PROSITE" id="PS51257">
    <property type="entry name" value="PROKAR_LIPOPROTEIN"/>
    <property type="match status" value="1"/>
</dbReference>
<dbReference type="PROSITE" id="PS00080">
    <property type="entry name" value="MULTICOPPER_OXIDASE2"/>
    <property type="match status" value="1"/>
</dbReference>
<dbReference type="InterPro" id="IPR002355">
    <property type="entry name" value="Cu_oxidase_Cu_BS"/>
</dbReference>
<dbReference type="RefSeq" id="WP_255035231.1">
    <property type="nucleotide sequence ID" value="NZ_RJUF01000001.1"/>
</dbReference>
<dbReference type="Pfam" id="PF07732">
    <property type="entry name" value="Cu-oxidase_3"/>
    <property type="match status" value="1"/>
</dbReference>
<dbReference type="InterPro" id="IPR008972">
    <property type="entry name" value="Cupredoxin"/>
</dbReference>
<protein>
    <submittedName>
        <fullName evidence="5">Bilirubin oxidase</fullName>
    </submittedName>
</protein>
<evidence type="ECO:0000313" key="5">
    <source>
        <dbReference type="EMBL" id="MCP9761496.1"/>
    </source>
</evidence>
<sequence>MKRKDFLKTLGFGSASLLTSAGVLSSCMSGMNHGDAVVPQVNTGLFINPLKIPKTVSGNTSLVTQNTSEALLSASKVNVLGYGEGILGPTIRVKKGDNVNINLLNKLSDHSNIHWHGLKIPADMDGHPDQMVMSNESFNYKFSVNQQAGLNWYHPHVHKSTAVQVTQGLAGLFIVESDEEKSLALPSGEFEVPLIIQDKRIASDGTIKYSPTMMEIMSGYLGENILVNGTHKPFLDVSTRFYRFRILNGSSARIYNLSLSNSAEFYVIGSDGGILPQPEKVKNVILGSGERLDILVDFSTMKVGEVVSLKSETFFTMGNAQGNQPFDILAFNIKRQENNTFKLPSTLIPVPKLPSTSIKRVFTLKMDMMSSDGMHKINGKVFKSGRIDETVTLGSTEIWEFDNSTGDEAHPMHIHGVMFQVVARMGGRNVILPHEKGWKDTVLVAPGEKVQVAMTFEISGKFVFHCHNLEHEDDGMMLNFEVK</sequence>
<dbReference type="GO" id="GO:0016491">
    <property type="term" value="F:oxidoreductase activity"/>
    <property type="evidence" value="ECO:0007669"/>
    <property type="project" value="UniProtKB-KW"/>
</dbReference>
<proteinExistence type="predicted"/>
<dbReference type="Pfam" id="PF07731">
    <property type="entry name" value="Cu-oxidase_2"/>
    <property type="match status" value="1"/>
</dbReference>
<evidence type="ECO:0000256" key="1">
    <source>
        <dbReference type="ARBA" id="ARBA00022723"/>
    </source>
</evidence>
<dbReference type="PANTHER" id="PTHR48267:SF1">
    <property type="entry name" value="BILIRUBIN OXIDASE"/>
    <property type="match status" value="1"/>
</dbReference>
<dbReference type="AlphaFoldDB" id="A0AAE3KSR0"/>
<dbReference type="EMBL" id="RJUF01000001">
    <property type="protein sequence ID" value="MCP9761496.1"/>
    <property type="molecule type" value="Genomic_DNA"/>
</dbReference>
<dbReference type="InterPro" id="IPR045087">
    <property type="entry name" value="Cu-oxidase_fam"/>
</dbReference>
<evidence type="ECO:0000313" key="6">
    <source>
        <dbReference type="Proteomes" id="UP001204144"/>
    </source>
</evidence>
<keyword evidence="6" id="KW-1185">Reference proteome</keyword>
<feature type="domain" description="Plastocyanin-like" evidence="3">
    <location>
        <begin position="368"/>
        <end position="483"/>
    </location>
</feature>
<dbReference type="PANTHER" id="PTHR48267">
    <property type="entry name" value="CUPREDOXIN SUPERFAMILY PROTEIN"/>
    <property type="match status" value="1"/>
</dbReference>
<feature type="domain" description="Plastocyanin-like" evidence="4">
    <location>
        <begin position="72"/>
        <end position="179"/>
    </location>
</feature>
<keyword evidence="2" id="KW-0560">Oxidoreductase</keyword>
<reference evidence="5 6" key="1">
    <citation type="submission" date="2018-11" db="EMBL/GenBank/DDBJ databases">
        <title>Novel bacteria species description.</title>
        <authorList>
            <person name="Han J.-H."/>
        </authorList>
    </citation>
    <scope>NUCLEOTIDE SEQUENCE [LARGE SCALE GENOMIC DNA]</scope>
    <source>
        <strain evidence="5 6">KCTC23259</strain>
    </source>
</reference>
<evidence type="ECO:0000259" key="3">
    <source>
        <dbReference type="Pfam" id="PF07731"/>
    </source>
</evidence>
<dbReference type="GO" id="GO:0005507">
    <property type="term" value="F:copper ion binding"/>
    <property type="evidence" value="ECO:0007669"/>
    <property type="project" value="InterPro"/>
</dbReference>
<keyword evidence="1" id="KW-0479">Metal-binding</keyword>
<organism evidence="5 6">
    <name type="scientific">Lacihabitans soyangensis</name>
    <dbReference type="NCBI Taxonomy" id="869394"/>
    <lineage>
        <taxon>Bacteria</taxon>
        <taxon>Pseudomonadati</taxon>
        <taxon>Bacteroidota</taxon>
        <taxon>Cytophagia</taxon>
        <taxon>Cytophagales</taxon>
        <taxon>Leadbetterellaceae</taxon>
        <taxon>Lacihabitans</taxon>
    </lineage>
</organism>
<dbReference type="PROSITE" id="PS00079">
    <property type="entry name" value="MULTICOPPER_OXIDASE1"/>
    <property type="match status" value="1"/>
</dbReference>
<dbReference type="Proteomes" id="UP001204144">
    <property type="component" value="Unassembled WGS sequence"/>
</dbReference>
<dbReference type="InterPro" id="IPR011707">
    <property type="entry name" value="Cu-oxidase-like_N"/>
</dbReference>